<keyword evidence="2" id="KW-0809">Transit peptide</keyword>
<dbReference type="GO" id="GO:0005743">
    <property type="term" value="C:mitochondrial inner membrane"/>
    <property type="evidence" value="ECO:0007669"/>
    <property type="project" value="InterPro"/>
</dbReference>
<dbReference type="PANTHER" id="PTHR28554">
    <property type="entry name" value="39S RIBOSOMAL PROTEIN L45, MITOCHONDRIAL"/>
    <property type="match status" value="1"/>
</dbReference>
<name>A0AB34KPJ1_9PEZI</name>
<evidence type="ECO:0000256" key="3">
    <source>
        <dbReference type="ARBA" id="ARBA00023128"/>
    </source>
</evidence>
<dbReference type="EMBL" id="JAAQHG020000016">
    <property type="protein sequence ID" value="KAL1586022.1"/>
    <property type="molecule type" value="Genomic_DNA"/>
</dbReference>
<dbReference type="Gene3D" id="3.10.450.240">
    <property type="match status" value="1"/>
</dbReference>
<dbReference type="Pfam" id="PF07961">
    <property type="entry name" value="MBA1"/>
    <property type="match status" value="1"/>
</dbReference>
<gene>
    <name evidence="4" type="ORF">WHR41_04829</name>
</gene>
<dbReference type="PANTHER" id="PTHR28554:SF1">
    <property type="entry name" value="LARGE RIBOSOMAL SUBUNIT PROTEIN ML45"/>
    <property type="match status" value="1"/>
</dbReference>
<evidence type="ECO:0000256" key="2">
    <source>
        <dbReference type="ARBA" id="ARBA00022946"/>
    </source>
</evidence>
<reference evidence="4 5" key="1">
    <citation type="journal article" date="2020" name="Microbiol. Resour. Announc.">
        <title>Draft Genome Sequence of a Cladosporium Species Isolated from the Mesophotic Ascidian Didemnum maculosum.</title>
        <authorList>
            <person name="Gioti A."/>
            <person name="Siaperas R."/>
            <person name="Nikolaivits E."/>
            <person name="Le Goff G."/>
            <person name="Ouazzani J."/>
            <person name="Kotoulas G."/>
            <person name="Topakas E."/>
        </authorList>
    </citation>
    <scope>NUCLEOTIDE SEQUENCE [LARGE SCALE GENOMIC DNA]</scope>
    <source>
        <strain evidence="4 5">TM138-S3</strain>
    </source>
</reference>
<dbReference type="RefSeq" id="XP_069229127.1">
    <property type="nucleotide sequence ID" value="XM_069373435.1"/>
</dbReference>
<dbReference type="AlphaFoldDB" id="A0AB34KPJ1"/>
<protein>
    <submittedName>
        <fullName evidence="4">Uncharacterized protein</fullName>
    </submittedName>
</protein>
<dbReference type="Proteomes" id="UP000803884">
    <property type="component" value="Unassembled WGS sequence"/>
</dbReference>
<dbReference type="GeneID" id="96006273"/>
<evidence type="ECO:0000313" key="5">
    <source>
        <dbReference type="Proteomes" id="UP000803884"/>
    </source>
</evidence>
<organism evidence="4 5">
    <name type="scientific">Cladosporium halotolerans</name>
    <dbReference type="NCBI Taxonomy" id="1052096"/>
    <lineage>
        <taxon>Eukaryota</taxon>
        <taxon>Fungi</taxon>
        <taxon>Dikarya</taxon>
        <taxon>Ascomycota</taxon>
        <taxon>Pezizomycotina</taxon>
        <taxon>Dothideomycetes</taxon>
        <taxon>Dothideomycetidae</taxon>
        <taxon>Cladosporiales</taxon>
        <taxon>Cladosporiaceae</taxon>
        <taxon>Cladosporium</taxon>
    </lineage>
</organism>
<evidence type="ECO:0000256" key="1">
    <source>
        <dbReference type="ARBA" id="ARBA00004173"/>
    </source>
</evidence>
<dbReference type="GO" id="GO:0032979">
    <property type="term" value="P:protein insertion into mitochondrial inner membrane from matrix"/>
    <property type="evidence" value="ECO:0007669"/>
    <property type="project" value="InterPro"/>
</dbReference>
<dbReference type="InterPro" id="IPR051975">
    <property type="entry name" value="mtLSU_mL45"/>
</dbReference>
<dbReference type="InterPro" id="IPR024621">
    <property type="entry name" value="Mba1"/>
</dbReference>
<accession>A0AB34KPJ1</accession>
<comment type="caution">
    <text evidence="4">The sequence shown here is derived from an EMBL/GenBank/DDBJ whole genome shotgun (WGS) entry which is preliminary data.</text>
</comment>
<comment type="subcellular location">
    <subcellularLocation>
        <location evidence="1">Mitochondrion</location>
    </subcellularLocation>
</comment>
<proteinExistence type="predicted"/>
<sequence length="318" mass="36682">MSGPLALPIRILSQSSRQTSSTQCLRQRSGYVPLDTTIRQQRWTLSKRAFATVPRRERAVMPQQMKQQAQPSANRMQKEQQEAMMRSGQLPDDIGMLPDTFILPRNEGERRNRTLRKKWLKTRFNDAWSLLAYKWVIVKPRPNLELFSIASKAATMHQKMYKAFAAGDMSAMQGQICSGLLGSLRGRIAQRAPNTYLEWSAKKQLSPPRLCSYKAVALPGTKDEGKNERNCQVQAVVRLHTLQALQHVKRVTKRVGNKIRTEEERVGREEEKESYEYMVLQRTIRRGKVNDWQIWGFTDETRLRDVEKENAAAKAPKK</sequence>
<keyword evidence="5" id="KW-1185">Reference proteome</keyword>
<evidence type="ECO:0000313" key="4">
    <source>
        <dbReference type="EMBL" id="KAL1586022.1"/>
    </source>
</evidence>
<keyword evidence="3" id="KW-0496">Mitochondrion</keyword>